<reference evidence="8" key="2">
    <citation type="submission" date="2025-08" db="UniProtKB">
        <authorList>
            <consortium name="Ensembl"/>
        </authorList>
    </citation>
    <scope>IDENTIFICATION</scope>
</reference>
<keyword evidence="3" id="KW-0812">Transmembrane</keyword>
<comment type="subunit">
    <text evidence="6">Ceramide-sensitive subunit of the serine palmitoyltransferase (SPT) complex, which is also composed of SPTLC1, SPTLC2/3 and SPTSSA/B.</text>
</comment>
<dbReference type="PANTHER" id="PTHR12665">
    <property type="entry name" value="ORMDL PROTEINS"/>
    <property type="match status" value="1"/>
</dbReference>
<accession>A0A8C0N5A4</accession>
<evidence type="ECO:0000313" key="8">
    <source>
        <dbReference type="Ensembl" id="ENSCAFP00030021718.1"/>
    </source>
</evidence>
<protein>
    <submittedName>
        <fullName evidence="8">ORMDL sphingolipid biosynthesis regulator 3</fullName>
    </submittedName>
</protein>
<name>A0A8C0N5A4_CANLF</name>
<evidence type="ECO:0000256" key="2">
    <source>
        <dbReference type="ARBA" id="ARBA00007649"/>
    </source>
</evidence>
<evidence type="ECO:0000313" key="9">
    <source>
        <dbReference type="Proteomes" id="UP000694429"/>
    </source>
</evidence>
<dbReference type="AlphaFoldDB" id="A0A8C0N5A4"/>
<dbReference type="OrthoDB" id="1932233at2759"/>
<comment type="similarity">
    <text evidence="2">Belongs to the ORM family.</text>
</comment>
<keyword evidence="4" id="KW-1133">Transmembrane helix</keyword>
<dbReference type="Ensembl" id="ENSCAFT00030024870.1">
    <property type="protein sequence ID" value="ENSCAFP00030021718.1"/>
    <property type="gene ID" value="ENSCAFG00030013441.1"/>
</dbReference>
<dbReference type="GO" id="GO:2000303">
    <property type="term" value="P:regulation of ceramide biosynthetic process"/>
    <property type="evidence" value="ECO:0007669"/>
    <property type="project" value="UniProtKB-ARBA"/>
</dbReference>
<reference evidence="8" key="1">
    <citation type="submission" date="2019-03" db="EMBL/GenBank/DDBJ databases">
        <authorList>
            <person name="Warren W.C."/>
            <person name="Johnson G.S."/>
        </authorList>
    </citation>
    <scope>NUCLEOTIDE SEQUENCE [LARGE SCALE GENOMIC DNA]</scope>
    <source>
        <strain evidence="8">Basenji</strain>
    </source>
</reference>
<evidence type="ECO:0000256" key="1">
    <source>
        <dbReference type="ARBA" id="ARBA00004141"/>
    </source>
</evidence>
<proteinExistence type="inferred from homology"/>
<dbReference type="Pfam" id="PF04061">
    <property type="entry name" value="ORMDL"/>
    <property type="match status" value="1"/>
</dbReference>
<evidence type="ECO:0000256" key="4">
    <source>
        <dbReference type="ARBA" id="ARBA00022989"/>
    </source>
</evidence>
<evidence type="ECO:0000256" key="6">
    <source>
        <dbReference type="ARBA" id="ARBA00038646"/>
    </source>
</evidence>
<organism evidence="8 9">
    <name type="scientific">Canis lupus familiaris</name>
    <name type="common">Dog</name>
    <name type="synonym">Canis familiaris</name>
    <dbReference type="NCBI Taxonomy" id="9615"/>
    <lineage>
        <taxon>Eukaryota</taxon>
        <taxon>Metazoa</taxon>
        <taxon>Chordata</taxon>
        <taxon>Craniata</taxon>
        <taxon>Vertebrata</taxon>
        <taxon>Euteleostomi</taxon>
        <taxon>Mammalia</taxon>
        <taxon>Eutheria</taxon>
        <taxon>Laurasiatheria</taxon>
        <taxon>Carnivora</taxon>
        <taxon>Caniformia</taxon>
        <taxon>Canidae</taxon>
        <taxon>Canis</taxon>
    </lineage>
</organism>
<gene>
    <name evidence="8" type="primary">ORMDL3</name>
</gene>
<sequence length="212" mass="23485">MLPQPLLTSLYSLVGKQGPSARPCLAGIGKPLLGQRGISAAKSPHASSSCQACPHTQWVLFSSQPPSCCILTYSPHSSAPQREAPHNLEPTSLTGMEELSQRAFCVLCPLNDGLSFQGMYIFLHTVKGTPFETPDQGKARLLTHWEQMDYGVQFTASRKFLTITPIVLYFLTSFYTKYDQIHFILNTVSLMSVLIPKLPQLHGVRIFGINKY</sequence>
<dbReference type="Proteomes" id="UP000694429">
    <property type="component" value="Chromosome 9"/>
</dbReference>
<dbReference type="InterPro" id="IPR007203">
    <property type="entry name" value="ORMDL"/>
</dbReference>
<keyword evidence="5" id="KW-0472">Membrane</keyword>
<comment type="subcellular location">
    <subcellularLocation>
        <location evidence="1">Membrane</location>
        <topology evidence="1">Multi-pass membrane protein</topology>
    </subcellularLocation>
</comment>
<dbReference type="GO" id="GO:0006665">
    <property type="term" value="P:sphingolipid metabolic process"/>
    <property type="evidence" value="ECO:0007669"/>
    <property type="project" value="UniProtKB-ARBA"/>
</dbReference>
<evidence type="ECO:0000256" key="5">
    <source>
        <dbReference type="ARBA" id="ARBA00023136"/>
    </source>
</evidence>
<evidence type="ECO:0000256" key="3">
    <source>
        <dbReference type="ARBA" id="ARBA00022692"/>
    </source>
</evidence>
<dbReference type="GO" id="GO:0005789">
    <property type="term" value="C:endoplasmic reticulum membrane"/>
    <property type="evidence" value="ECO:0007669"/>
    <property type="project" value="InterPro"/>
</dbReference>
<comment type="function">
    <text evidence="7">Plays an essential role in the homeostatic regulation of sphingolipid de novo biosynthesis by modulating the activity of the serine palmitoyltransferase (SPT) in response to ceramide levels. When complexed to SPT, the binding of ceramides to its N-terminus stabilizes a conformation that block SPT substrate entry, hence preventing SPT catalytic activity. Through this mechanism, maintains ceramide levels at sufficient concentrations for the production of complex sphingolipids, but which prevents the accumulation of ceramides to levels that trigger apoptosis.</text>
</comment>
<evidence type="ECO:0000256" key="7">
    <source>
        <dbReference type="ARBA" id="ARBA00045896"/>
    </source>
</evidence>